<comment type="caution">
    <text evidence="2">The sequence shown here is derived from an EMBL/GenBank/DDBJ whole genome shotgun (WGS) entry which is preliminary data.</text>
</comment>
<evidence type="ECO:0000313" key="2">
    <source>
        <dbReference type="EMBL" id="ORY38403.1"/>
    </source>
</evidence>
<keyword evidence="1" id="KW-0472">Membrane</keyword>
<dbReference type="Proteomes" id="UP000193642">
    <property type="component" value="Unassembled WGS sequence"/>
</dbReference>
<gene>
    <name evidence="2" type="ORF">BCR33DRAFT_720769</name>
</gene>
<organism evidence="2 3">
    <name type="scientific">Rhizoclosmatium globosum</name>
    <dbReference type="NCBI Taxonomy" id="329046"/>
    <lineage>
        <taxon>Eukaryota</taxon>
        <taxon>Fungi</taxon>
        <taxon>Fungi incertae sedis</taxon>
        <taxon>Chytridiomycota</taxon>
        <taxon>Chytridiomycota incertae sedis</taxon>
        <taxon>Chytridiomycetes</taxon>
        <taxon>Chytridiales</taxon>
        <taxon>Chytriomycetaceae</taxon>
        <taxon>Rhizoclosmatium</taxon>
    </lineage>
</organism>
<feature type="transmembrane region" description="Helical" evidence="1">
    <location>
        <begin position="30"/>
        <end position="50"/>
    </location>
</feature>
<proteinExistence type="predicted"/>
<accession>A0A1Y2BUI9</accession>
<protein>
    <submittedName>
        <fullName evidence="2">Uncharacterized protein</fullName>
    </submittedName>
</protein>
<keyword evidence="1" id="KW-0812">Transmembrane</keyword>
<name>A0A1Y2BUI9_9FUNG</name>
<keyword evidence="1" id="KW-1133">Transmembrane helix</keyword>
<keyword evidence="3" id="KW-1185">Reference proteome</keyword>
<evidence type="ECO:0000256" key="1">
    <source>
        <dbReference type="SAM" id="Phobius"/>
    </source>
</evidence>
<sequence>MVLFSAVLTSSSDSSDFWFSSFNDVLSNHKFNLCTSLAAIFHIGVYVWIYRPSRSV</sequence>
<dbReference type="AlphaFoldDB" id="A0A1Y2BUI9"/>
<dbReference type="EMBL" id="MCGO01000044">
    <property type="protein sequence ID" value="ORY38403.1"/>
    <property type="molecule type" value="Genomic_DNA"/>
</dbReference>
<reference evidence="2 3" key="1">
    <citation type="submission" date="2016-07" db="EMBL/GenBank/DDBJ databases">
        <title>Pervasive Adenine N6-methylation of Active Genes in Fungi.</title>
        <authorList>
            <consortium name="DOE Joint Genome Institute"/>
            <person name="Mondo S.J."/>
            <person name="Dannebaum R.O."/>
            <person name="Kuo R.C."/>
            <person name="Labutti K."/>
            <person name="Haridas S."/>
            <person name="Kuo A."/>
            <person name="Salamov A."/>
            <person name="Ahrendt S.R."/>
            <person name="Lipzen A."/>
            <person name="Sullivan W."/>
            <person name="Andreopoulos W.B."/>
            <person name="Clum A."/>
            <person name="Lindquist E."/>
            <person name="Daum C."/>
            <person name="Ramamoorthy G.K."/>
            <person name="Gryganskyi A."/>
            <person name="Culley D."/>
            <person name="Magnuson J.K."/>
            <person name="James T.Y."/>
            <person name="O'Malley M.A."/>
            <person name="Stajich J.E."/>
            <person name="Spatafora J.W."/>
            <person name="Visel A."/>
            <person name="Grigoriev I.V."/>
        </authorList>
    </citation>
    <scope>NUCLEOTIDE SEQUENCE [LARGE SCALE GENOMIC DNA]</scope>
    <source>
        <strain evidence="2 3">JEL800</strain>
    </source>
</reference>
<evidence type="ECO:0000313" key="3">
    <source>
        <dbReference type="Proteomes" id="UP000193642"/>
    </source>
</evidence>